<dbReference type="Proteomes" id="UP000800036">
    <property type="component" value="Unassembled WGS sequence"/>
</dbReference>
<dbReference type="GO" id="GO:0034087">
    <property type="term" value="P:establishment of mitotic sister chromatid cohesion"/>
    <property type="evidence" value="ECO:0007669"/>
    <property type="project" value="TreeGrafter"/>
</dbReference>
<dbReference type="SUPFAM" id="SSF48371">
    <property type="entry name" value="ARM repeat"/>
    <property type="match status" value="1"/>
</dbReference>
<dbReference type="Pfam" id="PF12830">
    <property type="entry name" value="Nipped-B_C"/>
    <property type="match status" value="1"/>
</dbReference>
<dbReference type="InterPro" id="IPR024986">
    <property type="entry name" value="Nipped-B_C"/>
</dbReference>
<dbReference type="InterPro" id="IPR011989">
    <property type="entry name" value="ARM-like"/>
</dbReference>
<keyword evidence="1" id="KW-0677">Repeat</keyword>
<feature type="compositionally biased region" description="Acidic residues" evidence="3">
    <location>
        <begin position="1747"/>
        <end position="1766"/>
    </location>
</feature>
<sequence length="1814" mass="200905">MSGYPNGNWHTANGGGLPIRRPPTVDEALPYSPFTSIVPFSPDVIPFPVNEPPTPPTTLTPEQQAAGRKAVGILNEETRGPASTAHHLEHTLRELRNLLGDPREMTEFHFKPTAQLATPPPDSPSKSGDESSPTNRPKLSPFASMLLKQTEVHYQPVGSPVPQRSKPKPEAPRPQVSVVTRRPSQQTTPSQLNANAYAQNQSMAYSFSTPVHSSQGSQPRSGPAVVIKPSSAPKHEFRLIDNVSSSPDEAQPPALDHLAALRPEERVLAEQKIDRLQRLVAKYSEAKEELKSEYFEKISTMDADITAMTAEALKHLYDRVMSVNATKCFPSVPVETIIQIHALCDPLITASDQSSLFSDGEFSSWDSDIRTVDSGLKSARLALTTMLEGPSDRRTSSEDLLTTIVQVVKRVLDSCIFPVLEASRGAADSDLFAYASNHRDEITAILRLCSSVQDLLAKTVRKITLPDSALNAVEFLALSLFVHPNSPSEKESILGIQKFEALRLASMRVLTNIFGSRPDHQTYIVNEILRNLDKLPDKGPNTRLFKSVREEPIMTVSAIFMQFVQVAATNTSNHNSKSTSAPKEEDSEDEDKSESEYDSDRKPARKAKVPKNTASEEEATRRLMDNARQIAQRIANTLTERALNVTKSGDKPYRNLLDMFVDDFCKVLGSPEWPAANLLLFPLFTQMTKYLADTSNRNMALSILGTMGSGIIDFKKRIRLLKRDLDISQSELSSKLQQLTEDMLEGYDVRLRKNDLLALRDPNRVVIKSLPDYLGVNDDTEDLRLLSVRGCNISCWLDSITQAMEIKDDDDDNDVSNDRVIAELRREVRSMALEPKWACREYKFQNISPTETRLAAAITTWKSQFCQYYPGIVNIMFKQIRDGGAQQKNSAIKNIESFLGKDPHAVAEKHVNVLVEKLRDASPLVRAAVLSLISKCLASNPALERLCLQPVLLMTTDSNNEPKKRAINLLKTIYTRSESLDVKTQIVAALLPASQDLEKPVSDPARQALEEVWLKVLDPHTNADESRLRLQRVERVSLVVQTVRKINKLPTSMQAFEAFFSQALSKSAPNASINFRICKDLVADLVEGVISPDSIGAEYTQDSGLQTLSIFARVSPTMFTLDHIQRLKLYIIDPKTADDIEILRSTVTIYRFVIPCLSDLPTKFADDVWKLLSEAIAKLARSAANGNITGKNTLVGVVNCLWIMRHVATNGVAKLLALVGSILVQLLQVFAPSDDTSAQEAQKTRITSWLGIIGTFGKVGAWDEHADQFRSSVANSARKVLLKKPAAEQQLKGLLSPTGSTAPSSPSLILLNVVRPFSKQPWNLSIRETALGAVGDVCQGSPPLFRRSDVETTFKLVFKNEIPSLKQIALTQFCDFLAVAEGLSDVTTSDENAASAGKRLDQPTLETHGSHAIAIHLAGQFLQEISDVALQNDNELALVATRALVSINRQGLLHPVPVGLALIALGSSLNPQISSMAGNEHTSIHAKHESMFENEYAVAIKMAFRYQQDVFHDPHGMTKPPDCKPKVAYMFNVMKSSRKSQKKFLDNFCKLIDFKFSEFVDSTASSEALLFTRFCLENLALFDVQKVEDVSILITALEDIVLKNAGPSVGVAIETEMPKKNMSALQSAQLMQDASTDLDEPDENMQDDHVSITDERLEQITHACMILQLMWEARSFIRKAYNVKTDRILPKKFSDNAVRNNLIKGADLWEKFAQVFTALETRSSMIAQCYEFAELLEVDRDFQINGEEGEDEDGEGYATPAEDEGEGMAVPTSGRNRKRKSSATLANTPKKARGRPAGSKKKRNSKTPDGDDWD</sequence>
<feature type="coiled-coil region" evidence="2">
    <location>
        <begin position="266"/>
        <end position="293"/>
    </location>
</feature>
<dbReference type="GO" id="GO:0010468">
    <property type="term" value="P:regulation of gene expression"/>
    <property type="evidence" value="ECO:0007669"/>
    <property type="project" value="InterPro"/>
</dbReference>
<evidence type="ECO:0000256" key="3">
    <source>
        <dbReference type="SAM" id="MobiDB-lite"/>
    </source>
</evidence>
<evidence type="ECO:0000313" key="5">
    <source>
        <dbReference type="EMBL" id="KAF1972182.1"/>
    </source>
</evidence>
<feature type="region of interest" description="Disordered" evidence="3">
    <location>
        <begin position="1"/>
        <end position="21"/>
    </location>
</feature>
<comment type="similarity">
    <text evidence="1">Belongs to the SCC2/Nipped-B family.</text>
</comment>
<evidence type="ECO:0000259" key="4">
    <source>
        <dbReference type="Pfam" id="PF12830"/>
    </source>
</evidence>
<name>A0A6A5V822_9PLEO</name>
<dbReference type="OrthoDB" id="418242at2759"/>
<keyword evidence="2" id="KW-0175">Coiled coil</keyword>
<dbReference type="EMBL" id="ML976689">
    <property type="protein sequence ID" value="KAF1972182.1"/>
    <property type="molecule type" value="Genomic_DNA"/>
</dbReference>
<dbReference type="CDD" id="cd23958">
    <property type="entry name" value="SCC2"/>
    <property type="match status" value="1"/>
</dbReference>
<keyword evidence="1" id="KW-0539">Nucleus</keyword>
<dbReference type="GO" id="GO:0140588">
    <property type="term" value="P:chromatin looping"/>
    <property type="evidence" value="ECO:0007669"/>
    <property type="project" value="InterPro"/>
</dbReference>
<dbReference type="Gene3D" id="1.25.10.10">
    <property type="entry name" value="Leucine-rich Repeat Variant"/>
    <property type="match status" value="1"/>
</dbReference>
<dbReference type="GO" id="GO:0090694">
    <property type="term" value="C:Scc2-Scc4 cohesin loading complex"/>
    <property type="evidence" value="ECO:0007669"/>
    <property type="project" value="TreeGrafter"/>
</dbReference>
<dbReference type="InterPro" id="IPR033031">
    <property type="entry name" value="Scc2/Nipped-B"/>
</dbReference>
<dbReference type="InterPro" id="IPR016024">
    <property type="entry name" value="ARM-type_fold"/>
</dbReference>
<proteinExistence type="inferred from homology"/>
<feature type="region of interest" description="Disordered" evidence="3">
    <location>
        <begin position="570"/>
        <end position="622"/>
    </location>
</feature>
<dbReference type="GO" id="GO:0003682">
    <property type="term" value="F:chromatin binding"/>
    <property type="evidence" value="ECO:0007669"/>
    <property type="project" value="TreeGrafter"/>
</dbReference>
<feature type="compositionally biased region" description="Polar residues" evidence="3">
    <location>
        <begin position="124"/>
        <end position="137"/>
    </location>
</feature>
<feature type="domain" description="Sister chromatid cohesion C-terminal" evidence="4">
    <location>
        <begin position="1416"/>
        <end position="1599"/>
    </location>
</feature>
<evidence type="ECO:0000256" key="2">
    <source>
        <dbReference type="SAM" id="Coils"/>
    </source>
</evidence>
<evidence type="ECO:0000256" key="1">
    <source>
        <dbReference type="RuleBase" id="RU364107"/>
    </source>
</evidence>
<comment type="subcellular location">
    <subcellularLocation>
        <location evidence="1">Nucleus</location>
    </subcellularLocation>
</comment>
<feature type="compositionally biased region" description="Polar residues" evidence="3">
    <location>
        <begin position="207"/>
        <end position="220"/>
    </location>
</feature>
<organism evidence="5 6">
    <name type="scientific">Bimuria novae-zelandiae CBS 107.79</name>
    <dbReference type="NCBI Taxonomy" id="1447943"/>
    <lineage>
        <taxon>Eukaryota</taxon>
        <taxon>Fungi</taxon>
        <taxon>Dikarya</taxon>
        <taxon>Ascomycota</taxon>
        <taxon>Pezizomycotina</taxon>
        <taxon>Dothideomycetes</taxon>
        <taxon>Pleosporomycetidae</taxon>
        <taxon>Pleosporales</taxon>
        <taxon>Massarineae</taxon>
        <taxon>Didymosphaeriaceae</taxon>
        <taxon>Bimuria</taxon>
    </lineage>
</organism>
<feature type="region of interest" description="Disordered" evidence="3">
    <location>
        <begin position="153"/>
        <end position="189"/>
    </location>
</feature>
<protein>
    <recommendedName>
        <fullName evidence="1">Sister chromatid cohesion protein</fullName>
    </recommendedName>
</protein>
<reference evidence="5" key="1">
    <citation type="journal article" date="2020" name="Stud. Mycol.">
        <title>101 Dothideomycetes genomes: a test case for predicting lifestyles and emergence of pathogens.</title>
        <authorList>
            <person name="Haridas S."/>
            <person name="Albert R."/>
            <person name="Binder M."/>
            <person name="Bloem J."/>
            <person name="Labutti K."/>
            <person name="Salamov A."/>
            <person name="Andreopoulos B."/>
            <person name="Baker S."/>
            <person name="Barry K."/>
            <person name="Bills G."/>
            <person name="Bluhm B."/>
            <person name="Cannon C."/>
            <person name="Castanera R."/>
            <person name="Culley D."/>
            <person name="Daum C."/>
            <person name="Ezra D."/>
            <person name="Gonzalez J."/>
            <person name="Henrissat B."/>
            <person name="Kuo A."/>
            <person name="Liang C."/>
            <person name="Lipzen A."/>
            <person name="Lutzoni F."/>
            <person name="Magnuson J."/>
            <person name="Mondo S."/>
            <person name="Nolan M."/>
            <person name="Ohm R."/>
            <person name="Pangilinan J."/>
            <person name="Park H.-J."/>
            <person name="Ramirez L."/>
            <person name="Alfaro M."/>
            <person name="Sun H."/>
            <person name="Tritt A."/>
            <person name="Yoshinaga Y."/>
            <person name="Zwiers L.-H."/>
            <person name="Turgeon B."/>
            <person name="Goodwin S."/>
            <person name="Spatafora J."/>
            <person name="Crous P."/>
            <person name="Grigoriev I."/>
        </authorList>
    </citation>
    <scope>NUCLEOTIDE SEQUENCE</scope>
    <source>
        <strain evidence="5">CBS 107.79</strain>
    </source>
</reference>
<feature type="region of interest" description="Disordered" evidence="3">
    <location>
        <begin position="207"/>
        <end position="230"/>
    </location>
</feature>
<dbReference type="PANTHER" id="PTHR21704">
    <property type="entry name" value="NIPPED-B-LIKE PROTEIN DELANGIN SCC2-RELATED"/>
    <property type="match status" value="1"/>
</dbReference>
<gene>
    <name evidence="5" type="ORF">BU23DRAFT_508945</name>
</gene>
<feature type="compositionally biased region" description="Basic residues" evidence="3">
    <location>
        <begin position="1790"/>
        <end position="1805"/>
    </location>
</feature>
<dbReference type="PANTHER" id="PTHR21704:SF18">
    <property type="entry name" value="NIPPED-B-LIKE PROTEIN"/>
    <property type="match status" value="1"/>
</dbReference>
<dbReference type="GO" id="GO:0071169">
    <property type="term" value="P:establishment of protein localization to chromatin"/>
    <property type="evidence" value="ECO:0007669"/>
    <property type="project" value="TreeGrafter"/>
</dbReference>
<keyword evidence="1" id="KW-0131">Cell cycle</keyword>
<dbReference type="GO" id="GO:1990414">
    <property type="term" value="P:replication-born double-strand break repair via sister chromatid exchange"/>
    <property type="evidence" value="ECO:0007669"/>
    <property type="project" value="TreeGrafter"/>
</dbReference>
<accession>A0A6A5V822</accession>
<keyword evidence="6" id="KW-1185">Reference proteome</keyword>
<feature type="region of interest" description="Disordered" evidence="3">
    <location>
        <begin position="1746"/>
        <end position="1814"/>
    </location>
</feature>
<dbReference type="GO" id="GO:0061775">
    <property type="term" value="F:cohesin loader activity"/>
    <property type="evidence" value="ECO:0007669"/>
    <property type="project" value="InterPro"/>
</dbReference>
<feature type="region of interest" description="Disordered" evidence="3">
    <location>
        <begin position="111"/>
        <end position="140"/>
    </location>
</feature>
<feature type="compositionally biased region" description="Low complexity" evidence="3">
    <location>
        <begin position="570"/>
        <end position="581"/>
    </location>
</feature>
<evidence type="ECO:0000313" key="6">
    <source>
        <dbReference type="Proteomes" id="UP000800036"/>
    </source>
</evidence>